<sequence length="61" mass="6656">SSSSIIDSVKITLANKFSMTDLGLLHYFLGIQISQPKYALDLIAQFQMSDCKSSPTPFLSG</sequence>
<feature type="non-terminal residue" evidence="1">
    <location>
        <position position="61"/>
    </location>
</feature>
<evidence type="ECO:0008006" key="3">
    <source>
        <dbReference type="Google" id="ProtNLM"/>
    </source>
</evidence>
<accession>A0AA38H2M6</accession>
<feature type="non-terminal residue" evidence="1">
    <location>
        <position position="1"/>
    </location>
</feature>
<dbReference type="AlphaFoldDB" id="A0AA38H2M6"/>
<dbReference type="EMBL" id="JAHRHJ020000001">
    <property type="protein sequence ID" value="KAH9331982.1"/>
    <property type="molecule type" value="Genomic_DNA"/>
</dbReference>
<keyword evidence="2" id="KW-1185">Reference proteome</keyword>
<gene>
    <name evidence="1" type="ORF">KI387_004090</name>
</gene>
<dbReference type="Proteomes" id="UP000824469">
    <property type="component" value="Unassembled WGS sequence"/>
</dbReference>
<evidence type="ECO:0000313" key="2">
    <source>
        <dbReference type="Proteomes" id="UP000824469"/>
    </source>
</evidence>
<reference evidence="1 2" key="1">
    <citation type="journal article" date="2021" name="Nat. Plants">
        <title>The Taxus genome provides insights into paclitaxel biosynthesis.</title>
        <authorList>
            <person name="Xiong X."/>
            <person name="Gou J."/>
            <person name="Liao Q."/>
            <person name="Li Y."/>
            <person name="Zhou Q."/>
            <person name="Bi G."/>
            <person name="Li C."/>
            <person name="Du R."/>
            <person name="Wang X."/>
            <person name="Sun T."/>
            <person name="Guo L."/>
            <person name="Liang H."/>
            <person name="Lu P."/>
            <person name="Wu Y."/>
            <person name="Zhang Z."/>
            <person name="Ro D.K."/>
            <person name="Shang Y."/>
            <person name="Huang S."/>
            <person name="Yan J."/>
        </authorList>
    </citation>
    <scope>NUCLEOTIDE SEQUENCE [LARGE SCALE GENOMIC DNA]</scope>
    <source>
        <strain evidence="1">Ta-2019</strain>
    </source>
</reference>
<proteinExistence type="predicted"/>
<protein>
    <recommendedName>
        <fullName evidence="3">Reverse transcriptase Ty1/copia-type domain-containing protein</fullName>
    </recommendedName>
</protein>
<name>A0AA38H2M6_TAXCH</name>
<organism evidence="1 2">
    <name type="scientific">Taxus chinensis</name>
    <name type="common">Chinese yew</name>
    <name type="synonym">Taxus wallichiana var. chinensis</name>
    <dbReference type="NCBI Taxonomy" id="29808"/>
    <lineage>
        <taxon>Eukaryota</taxon>
        <taxon>Viridiplantae</taxon>
        <taxon>Streptophyta</taxon>
        <taxon>Embryophyta</taxon>
        <taxon>Tracheophyta</taxon>
        <taxon>Spermatophyta</taxon>
        <taxon>Pinopsida</taxon>
        <taxon>Pinidae</taxon>
        <taxon>Conifers II</taxon>
        <taxon>Cupressales</taxon>
        <taxon>Taxaceae</taxon>
        <taxon>Taxus</taxon>
    </lineage>
</organism>
<comment type="caution">
    <text evidence="1">The sequence shown here is derived from an EMBL/GenBank/DDBJ whole genome shotgun (WGS) entry which is preliminary data.</text>
</comment>
<evidence type="ECO:0000313" key="1">
    <source>
        <dbReference type="EMBL" id="KAH9331982.1"/>
    </source>
</evidence>